<evidence type="ECO:0000256" key="2">
    <source>
        <dbReference type="SAM" id="Phobius"/>
    </source>
</evidence>
<feature type="region of interest" description="Disordered" evidence="1">
    <location>
        <begin position="85"/>
        <end position="189"/>
    </location>
</feature>
<feature type="transmembrane region" description="Helical" evidence="2">
    <location>
        <begin position="20"/>
        <end position="43"/>
    </location>
</feature>
<proteinExistence type="predicted"/>
<dbReference type="OrthoDB" id="5877342at2759"/>
<feature type="compositionally biased region" description="Basic residues" evidence="1">
    <location>
        <begin position="108"/>
        <end position="121"/>
    </location>
</feature>
<name>A0A4U5PB93_STECR</name>
<sequence>MIWTVLVRKFILIKLLKYAGLQFLFFALNTTLFAAIGHLVFCFSKKKNAKKKGHRTTNKKAKSAPGSQAKIQSCIYDGKLAKQKGSKFGKTTMEDQKRQSAERENEKKKKKDKTMGKTKKQDKKDQPSSEYPGFQEPTRSAKQRKQVALEKSKMEKIRKGFYQSHSDEDDTLDQVGSLEEENSDESSSQ</sequence>
<keyword evidence="4" id="KW-1185">Reference proteome</keyword>
<feature type="compositionally biased region" description="Basic and acidic residues" evidence="1">
    <location>
        <begin position="92"/>
        <end position="107"/>
    </location>
</feature>
<feature type="compositionally biased region" description="Acidic residues" evidence="1">
    <location>
        <begin position="167"/>
        <end position="189"/>
    </location>
</feature>
<gene>
    <name evidence="3" type="ORF">L596_008043</name>
</gene>
<accession>A0A4U5PB93</accession>
<comment type="caution">
    <text evidence="3">The sequence shown here is derived from an EMBL/GenBank/DDBJ whole genome shotgun (WGS) entry which is preliminary data.</text>
</comment>
<evidence type="ECO:0000313" key="3">
    <source>
        <dbReference type="EMBL" id="TKR93627.1"/>
    </source>
</evidence>
<evidence type="ECO:0000313" key="4">
    <source>
        <dbReference type="Proteomes" id="UP000298663"/>
    </source>
</evidence>
<feature type="compositionally biased region" description="Basic and acidic residues" evidence="1">
    <location>
        <begin position="147"/>
        <end position="158"/>
    </location>
</feature>
<reference evidence="3 4" key="2">
    <citation type="journal article" date="2019" name="G3 (Bethesda)">
        <title>Hybrid Assembly of the Genome of the Entomopathogenic Nematode Steinernema carpocapsae Identifies the X-Chromosome.</title>
        <authorList>
            <person name="Serra L."/>
            <person name="Macchietto M."/>
            <person name="Macias-Munoz A."/>
            <person name="McGill C.J."/>
            <person name="Rodriguez I.M."/>
            <person name="Rodriguez B."/>
            <person name="Murad R."/>
            <person name="Mortazavi A."/>
        </authorList>
    </citation>
    <scope>NUCLEOTIDE SEQUENCE [LARGE SCALE GENOMIC DNA]</scope>
    <source>
        <strain evidence="3 4">ALL</strain>
    </source>
</reference>
<keyword evidence="2" id="KW-0472">Membrane</keyword>
<evidence type="ECO:0000256" key="1">
    <source>
        <dbReference type="SAM" id="MobiDB-lite"/>
    </source>
</evidence>
<keyword evidence="2" id="KW-0812">Transmembrane</keyword>
<dbReference type="Proteomes" id="UP000298663">
    <property type="component" value="Unassembled WGS sequence"/>
</dbReference>
<protein>
    <submittedName>
        <fullName evidence="3">Uncharacterized protein</fullName>
    </submittedName>
</protein>
<keyword evidence="2" id="KW-1133">Transmembrane helix</keyword>
<organism evidence="3 4">
    <name type="scientific">Steinernema carpocapsae</name>
    <name type="common">Entomopathogenic nematode</name>
    <dbReference type="NCBI Taxonomy" id="34508"/>
    <lineage>
        <taxon>Eukaryota</taxon>
        <taxon>Metazoa</taxon>
        <taxon>Ecdysozoa</taxon>
        <taxon>Nematoda</taxon>
        <taxon>Chromadorea</taxon>
        <taxon>Rhabditida</taxon>
        <taxon>Tylenchina</taxon>
        <taxon>Panagrolaimomorpha</taxon>
        <taxon>Strongyloidoidea</taxon>
        <taxon>Steinernematidae</taxon>
        <taxon>Steinernema</taxon>
    </lineage>
</organism>
<dbReference type="AlphaFoldDB" id="A0A4U5PB93"/>
<reference evidence="3 4" key="1">
    <citation type="journal article" date="2015" name="Genome Biol.">
        <title>Comparative genomics of Steinernema reveals deeply conserved gene regulatory networks.</title>
        <authorList>
            <person name="Dillman A.R."/>
            <person name="Macchietto M."/>
            <person name="Porter C.F."/>
            <person name="Rogers A."/>
            <person name="Williams B."/>
            <person name="Antoshechkin I."/>
            <person name="Lee M.M."/>
            <person name="Goodwin Z."/>
            <person name="Lu X."/>
            <person name="Lewis E.E."/>
            <person name="Goodrich-Blair H."/>
            <person name="Stock S.P."/>
            <person name="Adams B.J."/>
            <person name="Sternberg P.W."/>
            <person name="Mortazavi A."/>
        </authorList>
    </citation>
    <scope>NUCLEOTIDE SEQUENCE [LARGE SCALE GENOMIC DNA]</scope>
    <source>
        <strain evidence="3 4">ALL</strain>
    </source>
</reference>
<dbReference type="EMBL" id="AZBU02000002">
    <property type="protein sequence ID" value="TKR93627.1"/>
    <property type="molecule type" value="Genomic_DNA"/>
</dbReference>